<name>A0A151M817_ALLMI</name>
<dbReference type="EMBL" id="AKHW03006358">
    <property type="protein sequence ID" value="KYO20668.1"/>
    <property type="molecule type" value="Genomic_DNA"/>
</dbReference>
<keyword evidence="2" id="KW-0472">Membrane</keyword>
<evidence type="ECO:0000256" key="2">
    <source>
        <dbReference type="SAM" id="Phobius"/>
    </source>
</evidence>
<keyword evidence="2" id="KW-1133">Transmembrane helix</keyword>
<comment type="caution">
    <text evidence="3">The sequence shown here is derived from an EMBL/GenBank/DDBJ whole genome shotgun (WGS) entry which is preliminary data.</text>
</comment>
<keyword evidence="4" id="KW-1185">Reference proteome</keyword>
<protein>
    <submittedName>
        <fullName evidence="3">Uncharacterized protein</fullName>
    </submittedName>
</protein>
<feature type="region of interest" description="Disordered" evidence="1">
    <location>
        <begin position="45"/>
        <end position="66"/>
    </location>
</feature>
<feature type="compositionally biased region" description="Basic residues" evidence="1">
    <location>
        <begin position="45"/>
        <end position="55"/>
    </location>
</feature>
<proteinExistence type="predicted"/>
<evidence type="ECO:0000313" key="3">
    <source>
        <dbReference type="EMBL" id="KYO20668.1"/>
    </source>
</evidence>
<evidence type="ECO:0000256" key="1">
    <source>
        <dbReference type="SAM" id="MobiDB-lite"/>
    </source>
</evidence>
<accession>A0A151M817</accession>
<dbReference type="Proteomes" id="UP000050525">
    <property type="component" value="Unassembled WGS sequence"/>
</dbReference>
<dbReference type="AlphaFoldDB" id="A0A151M817"/>
<sequence>MWRGNTGNKLDSQVFGSFVMKHVPLLQYTCFLVLLAPAYITARHHSATTKRGRPKKKDEISETLLQ</sequence>
<keyword evidence="2" id="KW-0812">Transmembrane</keyword>
<gene>
    <name evidence="3" type="ORF">Y1Q_0012556</name>
</gene>
<evidence type="ECO:0000313" key="4">
    <source>
        <dbReference type="Proteomes" id="UP000050525"/>
    </source>
</evidence>
<organism evidence="3 4">
    <name type="scientific">Alligator mississippiensis</name>
    <name type="common">American alligator</name>
    <dbReference type="NCBI Taxonomy" id="8496"/>
    <lineage>
        <taxon>Eukaryota</taxon>
        <taxon>Metazoa</taxon>
        <taxon>Chordata</taxon>
        <taxon>Craniata</taxon>
        <taxon>Vertebrata</taxon>
        <taxon>Euteleostomi</taxon>
        <taxon>Archelosauria</taxon>
        <taxon>Archosauria</taxon>
        <taxon>Crocodylia</taxon>
        <taxon>Alligatoridae</taxon>
        <taxon>Alligatorinae</taxon>
        <taxon>Alligator</taxon>
    </lineage>
</organism>
<feature type="transmembrane region" description="Helical" evidence="2">
    <location>
        <begin position="25"/>
        <end position="42"/>
    </location>
</feature>
<reference evidence="3 4" key="1">
    <citation type="journal article" date="2012" name="Genome Biol.">
        <title>Sequencing three crocodilian genomes to illuminate the evolution of archosaurs and amniotes.</title>
        <authorList>
            <person name="St John J.A."/>
            <person name="Braun E.L."/>
            <person name="Isberg S.R."/>
            <person name="Miles L.G."/>
            <person name="Chong A.Y."/>
            <person name="Gongora J."/>
            <person name="Dalzell P."/>
            <person name="Moran C."/>
            <person name="Bed'hom B."/>
            <person name="Abzhanov A."/>
            <person name="Burgess S.C."/>
            <person name="Cooksey A.M."/>
            <person name="Castoe T.A."/>
            <person name="Crawford N.G."/>
            <person name="Densmore L.D."/>
            <person name="Drew J.C."/>
            <person name="Edwards S.V."/>
            <person name="Faircloth B.C."/>
            <person name="Fujita M.K."/>
            <person name="Greenwold M.J."/>
            <person name="Hoffmann F.G."/>
            <person name="Howard J.M."/>
            <person name="Iguchi T."/>
            <person name="Janes D.E."/>
            <person name="Khan S.Y."/>
            <person name="Kohno S."/>
            <person name="de Koning A.J."/>
            <person name="Lance S.L."/>
            <person name="McCarthy F.M."/>
            <person name="McCormack J.E."/>
            <person name="Merchant M.E."/>
            <person name="Peterson D.G."/>
            <person name="Pollock D.D."/>
            <person name="Pourmand N."/>
            <person name="Raney B.J."/>
            <person name="Roessler K.A."/>
            <person name="Sanford J.R."/>
            <person name="Sawyer R.H."/>
            <person name="Schmidt C.J."/>
            <person name="Triplett E.W."/>
            <person name="Tuberville T.D."/>
            <person name="Venegas-Anaya M."/>
            <person name="Howard J.T."/>
            <person name="Jarvis E.D."/>
            <person name="Guillette L.J.Jr."/>
            <person name="Glenn T.C."/>
            <person name="Green R.E."/>
            <person name="Ray D.A."/>
        </authorList>
    </citation>
    <scope>NUCLEOTIDE SEQUENCE [LARGE SCALE GENOMIC DNA]</scope>
    <source>
        <strain evidence="3">KSC_2009_1</strain>
    </source>
</reference>